<dbReference type="AlphaFoldDB" id="A0A182V2Y2"/>
<dbReference type="EnsemblMetazoa" id="AMEM007977-RA">
    <property type="protein sequence ID" value="AMEM007977-PA"/>
    <property type="gene ID" value="AMEM007977"/>
</dbReference>
<evidence type="ECO:0000313" key="2">
    <source>
        <dbReference type="EnsemblMetazoa" id="AMEM007977-PA"/>
    </source>
</evidence>
<feature type="region of interest" description="Disordered" evidence="1">
    <location>
        <begin position="57"/>
        <end position="78"/>
    </location>
</feature>
<name>A0A182V2Y2_ANOME</name>
<evidence type="ECO:0000256" key="1">
    <source>
        <dbReference type="SAM" id="MobiDB-lite"/>
    </source>
</evidence>
<protein>
    <submittedName>
        <fullName evidence="2">Uncharacterized protein</fullName>
    </submittedName>
</protein>
<reference evidence="2" key="1">
    <citation type="submission" date="2020-05" db="UniProtKB">
        <authorList>
            <consortium name="EnsemblMetazoa"/>
        </authorList>
    </citation>
    <scope>IDENTIFICATION</scope>
    <source>
        <strain evidence="2">MAF</strain>
    </source>
</reference>
<dbReference type="STRING" id="30066.A0A182V2Y2"/>
<dbReference type="VEuPathDB" id="VectorBase:AMEM007977"/>
<dbReference type="Proteomes" id="UP000075903">
    <property type="component" value="Unassembled WGS sequence"/>
</dbReference>
<sequence>MKRIFRNAFYSPHADEDEKNYLQMNDVEELFQTAELELGISRNVLNFSQHTVSIHNKPSDCNDGLVGDTARPRPKISSDVPGIEAIEEMLTSLPNTIQQSWRK</sequence>
<organism evidence="2 3">
    <name type="scientific">Anopheles merus</name>
    <name type="common">Mosquito</name>
    <dbReference type="NCBI Taxonomy" id="30066"/>
    <lineage>
        <taxon>Eukaryota</taxon>
        <taxon>Metazoa</taxon>
        <taxon>Ecdysozoa</taxon>
        <taxon>Arthropoda</taxon>
        <taxon>Hexapoda</taxon>
        <taxon>Insecta</taxon>
        <taxon>Pterygota</taxon>
        <taxon>Neoptera</taxon>
        <taxon>Endopterygota</taxon>
        <taxon>Diptera</taxon>
        <taxon>Nematocera</taxon>
        <taxon>Culicoidea</taxon>
        <taxon>Culicidae</taxon>
        <taxon>Anophelinae</taxon>
        <taxon>Anopheles</taxon>
    </lineage>
</organism>
<keyword evidence="3" id="KW-1185">Reference proteome</keyword>
<dbReference type="VEuPathDB" id="VectorBase:AMEM21_001363"/>
<evidence type="ECO:0000313" key="3">
    <source>
        <dbReference type="Proteomes" id="UP000075903"/>
    </source>
</evidence>
<accession>A0A182V2Y2</accession>
<proteinExistence type="predicted"/>